<comment type="caution">
    <text evidence="2">The sequence shown here is derived from an EMBL/GenBank/DDBJ whole genome shotgun (WGS) entry which is preliminary data.</text>
</comment>
<dbReference type="PANTHER" id="PTHR43792:SF1">
    <property type="entry name" value="N-ACETYLTRANSFERASE DOMAIN-CONTAINING PROTEIN"/>
    <property type="match status" value="1"/>
</dbReference>
<organism evidence="2 3">
    <name type="scientific">Tunturiibacter empetritectus</name>
    <dbReference type="NCBI Taxonomy" id="3069691"/>
    <lineage>
        <taxon>Bacteria</taxon>
        <taxon>Pseudomonadati</taxon>
        <taxon>Acidobacteriota</taxon>
        <taxon>Terriglobia</taxon>
        <taxon>Terriglobales</taxon>
        <taxon>Acidobacteriaceae</taxon>
        <taxon>Tunturiibacter</taxon>
    </lineage>
</organism>
<dbReference type="PANTHER" id="PTHR43792">
    <property type="entry name" value="GNAT FAMILY, PUTATIVE (AFU_ORTHOLOGUE AFUA_3G00765)-RELATED-RELATED"/>
    <property type="match status" value="1"/>
</dbReference>
<accession>A0A7W8IEF7</accession>
<feature type="domain" description="N-acetyltransferase" evidence="1">
    <location>
        <begin position="9"/>
        <end position="170"/>
    </location>
</feature>
<dbReference type="InterPro" id="IPR051531">
    <property type="entry name" value="N-acetyltransferase"/>
</dbReference>
<dbReference type="Pfam" id="PF13302">
    <property type="entry name" value="Acetyltransf_3"/>
    <property type="match status" value="1"/>
</dbReference>
<dbReference type="Proteomes" id="UP000568106">
    <property type="component" value="Unassembled WGS sequence"/>
</dbReference>
<reference evidence="2" key="1">
    <citation type="submission" date="2020-08" db="EMBL/GenBank/DDBJ databases">
        <title>Genomic Encyclopedia of Type Strains, Phase IV (KMG-V): Genome sequencing to study the core and pangenomes of soil and plant-associated prokaryotes.</title>
        <authorList>
            <person name="Whitman W."/>
        </authorList>
    </citation>
    <scope>NUCLEOTIDE SEQUENCE [LARGE SCALE GENOMIC DNA]</scope>
    <source>
        <strain evidence="2">M8UP27</strain>
    </source>
</reference>
<sequence length="182" mass="20457">MIILESERMLFRPHEASDLEAFCAMEQDPDVRRYVGGAPRTREVAEERFWNRAMQIVDDRLAMWACVLKASGDYIGRCGLYATVQGEARIPGEAVLGYYLRREFWGQGLATEAVRAFVTFGFEELKLNRIVSTVQEGNESSLHILKKLGFVVTDCEQGARSFYKFELKAPSTQKISAGGASC</sequence>
<dbReference type="Gene3D" id="3.40.630.30">
    <property type="match status" value="1"/>
</dbReference>
<evidence type="ECO:0000259" key="1">
    <source>
        <dbReference type="PROSITE" id="PS51186"/>
    </source>
</evidence>
<dbReference type="InterPro" id="IPR016181">
    <property type="entry name" value="Acyl_CoA_acyltransferase"/>
</dbReference>
<gene>
    <name evidence="2" type="ORF">HDF09_000047</name>
</gene>
<dbReference type="AlphaFoldDB" id="A0A7W8IEF7"/>
<dbReference type="GO" id="GO:0016747">
    <property type="term" value="F:acyltransferase activity, transferring groups other than amino-acyl groups"/>
    <property type="evidence" value="ECO:0007669"/>
    <property type="project" value="InterPro"/>
</dbReference>
<dbReference type="EMBL" id="JACHDY010000001">
    <property type="protein sequence ID" value="MBB5315397.1"/>
    <property type="molecule type" value="Genomic_DNA"/>
</dbReference>
<dbReference type="InterPro" id="IPR000182">
    <property type="entry name" value="GNAT_dom"/>
</dbReference>
<dbReference type="SUPFAM" id="SSF55729">
    <property type="entry name" value="Acyl-CoA N-acyltransferases (Nat)"/>
    <property type="match status" value="1"/>
</dbReference>
<protein>
    <submittedName>
        <fullName evidence="2">RimJ/RimL family protein N-acetyltransferase</fullName>
    </submittedName>
</protein>
<evidence type="ECO:0000313" key="3">
    <source>
        <dbReference type="Proteomes" id="UP000568106"/>
    </source>
</evidence>
<dbReference type="PROSITE" id="PS51186">
    <property type="entry name" value="GNAT"/>
    <property type="match status" value="1"/>
</dbReference>
<name>A0A7W8IEF7_9BACT</name>
<keyword evidence="3" id="KW-1185">Reference proteome</keyword>
<evidence type="ECO:0000313" key="2">
    <source>
        <dbReference type="EMBL" id="MBB5315397.1"/>
    </source>
</evidence>
<proteinExistence type="predicted"/>